<organism evidence="1 2">
    <name type="scientific">Nocardioides daphniae</name>
    <dbReference type="NCBI Taxonomy" id="402297"/>
    <lineage>
        <taxon>Bacteria</taxon>
        <taxon>Bacillati</taxon>
        <taxon>Actinomycetota</taxon>
        <taxon>Actinomycetes</taxon>
        <taxon>Propionibacteriales</taxon>
        <taxon>Nocardioidaceae</taxon>
        <taxon>Nocardioides</taxon>
    </lineage>
</organism>
<reference evidence="1 2" key="1">
    <citation type="journal article" date="2008" name="Int. J. Syst. Evol. Microbiol.">
        <title>Nocardioides daphniae sp. nov., isolated from Daphnia cucullata (Crustacea: Cladocera).</title>
        <authorList>
            <person name="Toth E.M."/>
            <person name="Keki Z."/>
            <person name="Homonnay Z.G."/>
            <person name="Borsodi A.K."/>
            <person name="Marialigeti K."/>
            <person name="Schumann P."/>
        </authorList>
    </citation>
    <scope>NUCLEOTIDE SEQUENCE [LARGE SCALE GENOMIC DNA]</scope>
    <source>
        <strain evidence="1 2">JCM 16608</strain>
    </source>
</reference>
<evidence type="ECO:0000313" key="1">
    <source>
        <dbReference type="EMBL" id="QCC78176.1"/>
    </source>
</evidence>
<accession>A0A4P7UDL1</accession>
<evidence type="ECO:0000313" key="2">
    <source>
        <dbReference type="Proteomes" id="UP000297025"/>
    </source>
</evidence>
<dbReference type="Proteomes" id="UP000297025">
    <property type="component" value="Chromosome"/>
</dbReference>
<dbReference type="EMBL" id="CP038462">
    <property type="protein sequence ID" value="QCC78176.1"/>
    <property type="molecule type" value="Genomic_DNA"/>
</dbReference>
<dbReference type="KEGG" id="ndp:E2C04_15050"/>
<evidence type="ECO:0008006" key="3">
    <source>
        <dbReference type="Google" id="ProtNLM"/>
    </source>
</evidence>
<proteinExistence type="predicted"/>
<dbReference type="InterPro" id="IPR036890">
    <property type="entry name" value="HATPase_C_sf"/>
</dbReference>
<protein>
    <recommendedName>
        <fullName evidence="3">Histidine kinase/HSP90-like ATPase domain-containing protein</fullName>
    </recommendedName>
</protein>
<gene>
    <name evidence="1" type="ORF">E2C04_15050</name>
</gene>
<sequence length="71" mass="7027">MADDGRGIDLEAPRSGLENARLRALLLGGSLTVARREPQGTVIIWRVPVGTAEGSAADAAAAAGAAADASA</sequence>
<name>A0A4P7UDL1_9ACTN</name>
<dbReference type="AlphaFoldDB" id="A0A4P7UDL1"/>
<dbReference type="Gene3D" id="3.30.565.10">
    <property type="entry name" value="Histidine kinase-like ATPase, C-terminal domain"/>
    <property type="match status" value="1"/>
</dbReference>
<dbReference type="SUPFAM" id="SSF55874">
    <property type="entry name" value="ATPase domain of HSP90 chaperone/DNA topoisomerase II/histidine kinase"/>
    <property type="match status" value="1"/>
</dbReference>